<sequence length="223" mass="25291">MNSHLLNRVGWLPTICWSILIPALLAICSTQVNAQMLKRVALSKAERNNGFFMKFGYYPKDDFADCGLVLKKDGTYTYWQHTCLSGGRSEGRWTVRQRILTLESTLQQDNISVLLSDDDGAFVDSLKIAIVRNSRNEALHDVFVLVNHDTVRCLPTIGLCVGTFEKISRVKVVFENGMSSAWIPVEAGRNRVSLVVQTEEEIASYVVMHNRKFKVKGRYLIYL</sequence>
<organism evidence="1 2">
    <name type="scientific">Chitinophaga varians</name>
    <dbReference type="NCBI Taxonomy" id="2202339"/>
    <lineage>
        <taxon>Bacteria</taxon>
        <taxon>Pseudomonadati</taxon>
        <taxon>Bacteroidota</taxon>
        <taxon>Chitinophagia</taxon>
        <taxon>Chitinophagales</taxon>
        <taxon>Chitinophagaceae</taxon>
        <taxon>Chitinophaga</taxon>
    </lineage>
</organism>
<comment type="caution">
    <text evidence="1">The sequence shown here is derived from an EMBL/GenBank/DDBJ whole genome shotgun (WGS) entry which is preliminary data.</text>
</comment>
<dbReference type="Proteomes" id="UP000570474">
    <property type="component" value="Unassembled WGS sequence"/>
</dbReference>
<keyword evidence="2" id="KW-1185">Reference proteome</keyword>
<proteinExistence type="predicted"/>
<dbReference type="RefSeq" id="WP_168869687.1">
    <property type="nucleotide sequence ID" value="NZ_JABAIA010000001.1"/>
</dbReference>
<protein>
    <submittedName>
        <fullName evidence="1">Uncharacterized protein</fullName>
    </submittedName>
</protein>
<evidence type="ECO:0000313" key="2">
    <source>
        <dbReference type="Proteomes" id="UP000570474"/>
    </source>
</evidence>
<gene>
    <name evidence="1" type="ORF">HGH92_05200</name>
</gene>
<reference evidence="1 2" key="1">
    <citation type="submission" date="2020-04" db="EMBL/GenBank/DDBJ databases">
        <authorList>
            <person name="Yin C."/>
        </authorList>
    </citation>
    <scope>NUCLEOTIDE SEQUENCE [LARGE SCALE GENOMIC DNA]</scope>
    <source>
        <strain evidence="1 2">Ae27</strain>
    </source>
</reference>
<evidence type="ECO:0000313" key="1">
    <source>
        <dbReference type="EMBL" id="NLR63698.1"/>
    </source>
</evidence>
<name>A0A847RS29_9BACT</name>
<accession>A0A847RS29</accession>
<dbReference type="AlphaFoldDB" id="A0A847RS29"/>
<dbReference type="EMBL" id="JABAIA010000001">
    <property type="protein sequence ID" value="NLR63698.1"/>
    <property type="molecule type" value="Genomic_DNA"/>
</dbReference>